<feature type="transmembrane region" description="Helical" evidence="14">
    <location>
        <begin position="83"/>
        <end position="102"/>
    </location>
</feature>
<evidence type="ECO:0000256" key="5">
    <source>
        <dbReference type="ARBA" id="ARBA00022475"/>
    </source>
</evidence>
<dbReference type="PANTHER" id="PTHR30622">
    <property type="entry name" value="UNDECAPRENYL-DIPHOSPHATASE"/>
    <property type="match status" value="1"/>
</dbReference>
<reference evidence="15 16" key="1">
    <citation type="journal article" date="2018" name="Int. J. Syst. Evol. Microbiol.">
        <title>Zhouia spongiae sp. nov., isolated from a marine sponge.</title>
        <authorList>
            <person name="Zhuang L."/>
            <person name="Lin B."/>
            <person name="Qin F."/>
            <person name="Luo L."/>
        </authorList>
    </citation>
    <scope>NUCLEOTIDE SEQUENCE [LARGE SCALE GENOMIC DNA]</scope>
    <source>
        <strain evidence="15 16">HN-Y44</strain>
    </source>
</reference>
<dbReference type="HAMAP" id="MF_01006">
    <property type="entry name" value="Undec_diphosphatase"/>
    <property type="match status" value="1"/>
</dbReference>
<dbReference type="EMBL" id="CP094326">
    <property type="protein sequence ID" value="UNY99500.1"/>
    <property type="molecule type" value="Genomic_DNA"/>
</dbReference>
<feature type="transmembrane region" description="Helical" evidence="14">
    <location>
        <begin position="114"/>
        <end position="131"/>
    </location>
</feature>
<dbReference type="PANTHER" id="PTHR30622:SF2">
    <property type="entry name" value="UNDECAPRENYL-DIPHOSPHATASE"/>
    <property type="match status" value="1"/>
</dbReference>
<keyword evidence="9 14" id="KW-0472">Membrane</keyword>
<comment type="catalytic activity">
    <reaction evidence="13 14">
        <text>di-trans,octa-cis-undecaprenyl diphosphate + H2O = di-trans,octa-cis-undecaprenyl phosphate + phosphate + H(+)</text>
        <dbReference type="Rhea" id="RHEA:28094"/>
        <dbReference type="ChEBI" id="CHEBI:15377"/>
        <dbReference type="ChEBI" id="CHEBI:15378"/>
        <dbReference type="ChEBI" id="CHEBI:43474"/>
        <dbReference type="ChEBI" id="CHEBI:58405"/>
        <dbReference type="ChEBI" id="CHEBI:60392"/>
        <dbReference type="EC" id="3.6.1.27"/>
    </reaction>
</comment>
<keyword evidence="10 14" id="KW-0046">Antibiotic resistance</keyword>
<sequence length="265" mass="28950">MDIIDAIILGIIQGLTEFLPVSSSGHLELGKFILGDDSIPEESLIFTIVLHFATALSTIVVFRKDVFEIIRGLFQFKWNKETVFSLKIIVSMIPAVFVGLFFEEQLEQLFGENIQLVGFMLMVTALLLFLADRAKDTSKNVTYSNAFIIGISQAIAMLPGISRSGATISSSVLLGIDKTKAARFSFLMVVPLIFGSICKEIGSGAITYDSQQFTPLAIGFVAAFISGLLACTWMIKLVKSSKLTYFAVYCLLVGAAAIVYSFYNS</sequence>
<keyword evidence="7 14" id="KW-0378">Hydrolase</keyword>
<evidence type="ECO:0000256" key="8">
    <source>
        <dbReference type="ARBA" id="ARBA00022989"/>
    </source>
</evidence>
<feature type="transmembrane region" description="Helical" evidence="14">
    <location>
        <begin position="213"/>
        <end position="237"/>
    </location>
</feature>
<evidence type="ECO:0000256" key="6">
    <source>
        <dbReference type="ARBA" id="ARBA00022692"/>
    </source>
</evidence>
<evidence type="ECO:0000256" key="12">
    <source>
        <dbReference type="ARBA" id="ARBA00032932"/>
    </source>
</evidence>
<proteinExistence type="inferred from homology"/>
<comment type="similarity">
    <text evidence="2 14">Belongs to the UppP family.</text>
</comment>
<keyword evidence="16" id="KW-1185">Reference proteome</keyword>
<dbReference type="Pfam" id="PF02673">
    <property type="entry name" value="BacA"/>
    <property type="match status" value="1"/>
</dbReference>
<evidence type="ECO:0000256" key="10">
    <source>
        <dbReference type="ARBA" id="ARBA00023251"/>
    </source>
</evidence>
<organism evidence="15 16">
    <name type="scientific">Zhouia spongiae</name>
    <dbReference type="NCBI Taxonomy" id="2202721"/>
    <lineage>
        <taxon>Bacteria</taxon>
        <taxon>Pseudomonadati</taxon>
        <taxon>Bacteroidota</taxon>
        <taxon>Flavobacteriia</taxon>
        <taxon>Flavobacteriales</taxon>
        <taxon>Flavobacteriaceae</taxon>
        <taxon>Zhouia</taxon>
    </lineage>
</organism>
<comment type="function">
    <text evidence="14">Catalyzes the dephosphorylation of undecaprenyl diphosphate (UPP). Confers resistance to bacitracin.</text>
</comment>
<evidence type="ECO:0000313" key="15">
    <source>
        <dbReference type="EMBL" id="UNY99500.1"/>
    </source>
</evidence>
<feature type="transmembrane region" description="Helical" evidence="14">
    <location>
        <begin position="44"/>
        <end position="62"/>
    </location>
</feature>
<evidence type="ECO:0000256" key="9">
    <source>
        <dbReference type="ARBA" id="ARBA00023136"/>
    </source>
</evidence>
<keyword evidence="14" id="KW-0961">Cell wall biogenesis/degradation</keyword>
<evidence type="ECO:0000256" key="1">
    <source>
        <dbReference type="ARBA" id="ARBA00004651"/>
    </source>
</evidence>
<keyword evidence="14" id="KW-0573">Peptidoglycan synthesis</keyword>
<dbReference type="EC" id="3.6.1.27" evidence="3 14"/>
<dbReference type="RefSeq" id="WP_242937873.1">
    <property type="nucleotide sequence ID" value="NZ_CP094326.1"/>
</dbReference>
<dbReference type="Proteomes" id="UP000829476">
    <property type="component" value="Chromosome"/>
</dbReference>
<evidence type="ECO:0000256" key="2">
    <source>
        <dbReference type="ARBA" id="ARBA00010621"/>
    </source>
</evidence>
<evidence type="ECO:0000313" key="16">
    <source>
        <dbReference type="Proteomes" id="UP000829476"/>
    </source>
</evidence>
<evidence type="ECO:0000256" key="3">
    <source>
        <dbReference type="ARBA" id="ARBA00012374"/>
    </source>
</evidence>
<evidence type="ECO:0000256" key="7">
    <source>
        <dbReference type="ARBA" id="ARBA00022801"/>
    </source>
</evidence>
<feature type="transmembrane region" description="Helical" evidence="14">
    <location>
        <begin position="243"/>
        <end position="263"/>
    </location>
</feature>
<evidence type="ECO:0000256" key="13">
    <source>
        <dbReference type="ARBA" id="ARBA00047594"/>
    </source>
</evidence>
<name>A0ABY3YNU7_9FLAO</name>
<accession>A0ABY3YNU7</accession>
<evidence type="ECO:0000256" key="14">
    <source>
        <dbReference type="HAMAP-Rule" id="MF_01006"/>
    </source>
</evidence>
<comment type="subcellular location">
    <subcellularLocation>
        <location evidence="1 14">Cell membrane</location>
        <topology evidence="1 14">Multi-pass membrane protein</topology>
    </subcellularLocation>
</comment>
<feature type="transmembrane region" description="Helical" evidence="14">
    <location>
        <begin position="181"/>
        <end position="201"/>
    </location>
</feature>
<comment type="miscellaneous">
    <text evidence="14">Bacitracin is thought to be involved in the inhibition of peptidoglycan synthesis by sequestering undecaprenyl diphosphate, thereby reducing the pool of lipid carrier available.</text>
</comment>
<keyword evidence="8 14" id="KW-1133">Transmembrane helix</keyword>
<evidence type="ECO:0000256" key="11">
    <source>
        <dbReference type="ARBA" id="ARBA00032707"/>
    </source>
</evidence>
<evidence type="ECO:0000256" key="4">
    <source>
        <dbReference type="ARBA" id="ARBA00021581"/>
    </source>
</evidence>
<keyword evidence="6 14" id="KW-0812">Transmembrane</keyword>
<keyword evidence="5 14" id="KW-1003">Cell membrane</keyword>
<dbReference type="InterPro" id="IPR003824">
    <property type="entry name" value="UppP"/>
</dbReference>
<keyword evidence="14" id="KW-0133">Cell shape</keyword>
<protein>
    <recommendedName>
        <fullName evidence="4 14">Undecaprenyl-diphosphatase</fullName>
        <ecNumber evidence="3 14">3.6.1.27</ecNumber>
    </recommendedName>
    <alternativeName>
        <fullName evidence="12 14">Bacitracin resistance protein</fullName>
    </alternativeName>
    <alternativeName>
        <fullName evidence="11 14">Undecaprenyl pyrophosphate phosphatase</fullName>
    </alternativeName>
</protein>
<gene>
    <name evidence="14" type="primary">uppP</name>
    <name evidence="15" type="ORF">MQE36_03940</name>
</gene>